<dbReference type="GO" id="GO:0005737">
    <property type="term" value="C:cytoplasm"/>
    <property type="evidence" value="ECO:0007669"/>
    <property type="project" value="InterPro"/>
</dbReference>
<sequence length="278" mass="30801">MASVVAQARTRAPFLTCRVRCGAPQSAYFSSLHSGSFDGTVHDEGDPGTLSFRKFFRDASGRVISPWHDIRLHGAQHGIFNCIIEIPKFTRPKMEVNITERHNPIAQDVKKGRLRNYHGPIFWNYGMMPQTWENPDKVHSATGCAGDGDPLDVVEIGSKALSCGAVVPVKPLGVLAMIDDGELDWKVLAISTDDPLAQELHDVGDVDAKCPGVTSGIREWFRWYKTPDGKPLNRFGFEERFLERSLALSVISENYETWKALRDGSAEAGKVWTSAEVS</sequence>
<dbReference type="AlphaFoldDB" id="A0A7S0ZYT2"/>
<organism evidence="7">
    <name type="scientific">Noctiluca scintillans</name>
    <name type="common">Sea sparkle</name>
    <name type="synonym">Red tide dinoflagellate</name>
    <dbReference type="NCBI Taxonomy" id="2966"/>
    <lineage>
        <taxon>Eukaryota</taxon>
        <taxon>Sar</taxon>
        <taxon>Alveolata</taxon>
        <taxon>Dinophyceae</taxon>
        <taxon>Noctilucales</taxon>
        <taxon>Noctilucaceae</taxon>
        <taxon>Noctiluca</taxon>
    </lineage>
</organism>
<evidence type="ECO:0000256" key="3">
    <source>
        <dbReference type="ARBA" id="ARBA00012146"/>
    </source>
</evidence>
<evidence type="ECO:0000256" key="4">
    <source>
        <dbReference type="ARBA" id="ARBA00022723"/>
    </source>
</evidence>
<dbReference type="InterPro" id="IPR008162">
    <property type="entry name" value="Pyrophosphatase"/>
</dbReference>
<name>A0A7S0ZYT2_NOCSC</name>
<dbReference type="InterPro" id="IPR036649">
    <property type="entry name" value="Pyrophosphatase_sf"/>
</dbReference>
<evidence type="ECO:0000256" key="5">
    <source>
        <dbReference type="ARBA" id="ARBA00022801"/>
    </source>
</evidence>
<dbReference type="GO" id="GO:0004427">
    <property type="term" value="F:inorganic diphosphate phosphatase activity"/>
    <property type="evidence" value="ECO:0007669"/>
    <property type="project" value="UniProtKB-EC"/>
</dbReference>
<keyword evidence="4" id="KW-0479">Metal-binding</keyword>
<comment type="cofactor">
    <cofactor evidence="1">
        <name>Mg(2+)</name>
        <dbReference type="ChEBI" id="CHEBI:18420"/>
    </cofactor>
</comment>
<dbReference type="SUPFAM" id="SSF50324">
    <property type="entry name" value="Inorganic pyrophosphatase"/>
    <property type="match status" value="1"/>
</dbReference>
<comment type="similarity">
    <text evidence="2">Belongs to the PPase family.</text>
</comment>
<dbReference type="GO" id="GO:0006796">
    <property type="term" value="P:phosphate-containing compound metabolic process"/>
    <property type="evidence" value="ECO:0007669"/>
    <property type="project" value="InterPro"/>
</dbReference>
<dbReference type="Gene3D" id="3.90.80.10">
    <property type="entry name" value="Inorganic pyrophosphatase"/>
    <property type="match status" value="1"/>
</dbReference>
<protein>
    <recommendedName>
        <fullName evidence="3">inorganic diphosphatase</fullName>
        <ecNumber evidence="3">3.6.1.1</ecNumber>
    </recommendedName>
</protein>
<accession>A0A7S0ZYT2</accession>
<dbReference type="EC" id="3.6.1.1" evidence="3"/>
<dbReference type="GO" id="GO:0000287">
    <property type="term" value="F:magnesium ion binding"/>
    <property type="evidence" value="ECO:0007669"/>
    <property type="project" value="InterPro"/>
</dbReference>
<dbReference type="Pfam" id="PF00719">
    <property type="entry name" value="Pyrophosphatase"/>
    <property type="match status" value="1"/>
</dbReference>
<keyword evidence="6" id="KW-0460">Magnesium</keyword>
<dbReference type="PANTHER" id="PTHR10286">
    <property type="entry name" value="INORGANIC PYROPHOSPHATASE"/>
    <property type="match status" value="1"/>
</dbReference>
<evidence type="ECO:0000256" key="1">
    <source>
        <dbReference type="ARBA" id="ARBA00001946"/>
    </source>
</evidence>
<dbReference type="CDD" id="cd00412">
    <property type="entry name" value="pyrophosphatase"/>
    <property type="match status" value="1"/>
</dbReference>
<dbReference type="PROSITE" id="PS00387">
    <property type="entry name" value="PPASE"/>
    <property type="match status" value="1"/>
</dbReference>
<evidence type="ECO:0000256" key="6">
    <source>
        <dbReference type="ARBA" id="ARBA00022842"/>
    </source>
</evidence>
<keyword evidence="5" id="KW-0378">Hydrolase</keyword>
<proteinExistence type="inferred from homology"/>
<gene>
    <name evidence="7" type="ORF">NSCI0253_LOCUS11441</name>
</gene>
<evidence type="ECO:0000313" key="7">
    <source>
        <dbReference type="EMBL" id="CAD8837093.1"/>
    </source>
</evidence>
<dbReference type="EMBL" id="HBFQ01016480">
    <property type="protein sequence ID" value="CAD8837093.1"/>
    <property type="molecule type" value="Transcribed_RNA"/>
</dbReference>
<reference evidence="7" key="1">
    <citation type="submission" date="2021-01" db="EMBL/GenBank/DDBJ databases">
        <authorList>
            <person name="Corre E."/>
            <person name="Pelletier E."/>
            <person name="Niang G."/>
            <person name="Scheremetjew M."/>
            <person name="Finn R."/>
            <person name="Kale V."/>
            <person name="Holt S."/>
            <person name="Cochrane G."/>
            <person name="Meng A."/>
            <person name="Brown T."/>
            <person name="Cohen L."/>
        </authorList>
    </citation>
    <scope>NUCLEOTIDE SEQUENCE</scope>
</reference>
<evidence type="ECO:0000256" key="2">
    <source>
        <dbReference type="ARBA" id="ARBA00006220"/>
    </source>
</evidence>